<comment type="caution">
    <text evidence="2">The sequence shown here is derived from an EMBL/GenBank/DDBJ whole genome shotgun (WGS) entry which is preliminary data.</text>
</comment>
<dbReference type="RefSeq" id="WP_407030811.1">
    <property type="nucleotide sequence ID" value="NZ_JAQGEF010000006.1"/>
</dbReference>
<protein>
    <recommendedName>
        <fullName evidence="4">DUF3828 domain-containing protein</fullName>
    </recommendedName>
</protein>
<accession>A0ABT4UI24</accession>
<dbReference type="Proteomes" id="UP001210231">
    <property type="component" value="Unassembled WGS sequence"/>
</dbReference>
<gene>
    <name evidence="2" type="ORF">O3P16_06665</name>
</gene>
<feature type="chain" id="PRO_5045564093" description="DUF3828 domain-containing protein" evidence="1">
    <location>
        <begin position="18"/>
        <end position="183"/>
    </location>
</feature>
<keyword evidence="1" id="KW-0732">Signal</keyword>
<evidence type="ECO:0000313" key="2">
    <source>
        <dbReference type="EMBL" id="MDA3614484.1"/>
    </source>
</evidence>
<keyword evidence="3" id="KW-1185">Reference proteome</keyword>
<feature type="signal peptide" evidence="1">
    <location>
        <begin position="1"/>
        <end position="17"/>
    </location>
</feature>
<evidence type="ECO:0000313" key="3">
    <source>
        <dbReference type="Proteomes" id="UP001210231"/>
    </source>
</evidence>
<sequence length="183" mass="20840">MMRILILLTMSALGFMACNESDNTNNPGDESTEKVLANNNKVSIGDTTKAAAWLIDAIRNHFESNSPTMEAMTTKEYYQYKTEATNVDMGINGSLDRLDFEQKWKDKFDTRYSGIQTGFLISAQDFGKVVVNSYDFLKDEANRLWFNVIIEDLDFKTKFLRQIAIIKEGDSFKIADVKEDKEG</sequence>
<evidence type="ECO:0000256" key="1">
    <source>
        <dbReference type="SAM" id="SignalP"/>
    </source>
</evidence>
<dbReference type="EMBL" id="JAQGEF010000006">
    <property type="protein sequence ID" value="MDA3614484.1"/>
    <property type="molecule type" value="Genomic_DNA"/>
</dbReference>
<dbReference type="PROSITE" id="PS51257">
    <property type="entry name" value="PROKAR_LIPOPROTEIN"/>
    <property type="match status" value="1"/>
</dbReference>
<name>A0ABT4UI24_9BACT</name>
<organism evidence="2 3">
    <name type="scientific">Polluticaenibacter yanchengensis</name>
    <dbReference type="NCBI Taxonomy" id="3014562"/>
    <lineage>
        <taxon>Bacteria</taxon>
        <taxon>Pseudomonadati</taxon>
        <taxon>Bacteroidota</taxon>
        <taxon>Chitinophagia</taxon>
        <taxon>Chitinophagales</taxon>
        <taxon>Chitinophagaceae</taxon>
        <taxon>Polluticaenibacter</taxon>
    </lineage>
</organism>
<proteinExistence type="predicted"/>
<reference evidence="2 3" key="1">
    <citation type="submission" date="2022-12" db="EMBL/GenBank/DDBJ databases">
        <title>Chitinophagaceae gen. sp. nov., a new member of the family Chitinophagaceae, isolated from soil in a chemical factory.</title>
        <authorList>
            <person name="Ke Z."/>
        </authorList>
    </citation>
    <scope>NUCLEOTIDE SEQUENCE [LARGE SCALE GENOMIC DNA]</scope>
    <source>
        <strain evidence="2 3">LY-5</strain>
    </source>
</reference>
<evidence type="ECO:0008006" key="4">
    <source>
        <dbReference type="Google" id="ProtNLM"/>
    </source>
</evidence>